<dbReference type="PANTHER" id="PTHR48006">
    <property type="entry name" value="LEUCINE-RICH REPEAT-CONTAINING PROTEIN DDB_G0281931-RELATED"/>
    <property type="match status" value="1"/>
</dbReference>
<protein>
    <submittedName>
        <fullName evidence="9">Uncharacterized protein</fullName>
    </submittedName>
</protein>
<dbReference type="FunFam" id="3.80.10.10:FF:000299">
    <property type="entry name" value="Piriformospora indica-insensitive protein 2"/>
    <property type="match status" value="1"/>
</dbReference>
<comment type="caution">
    <text evidence="9">The sequence shown here is derived from an EMBL/GenBank/DDBJ whole genome shotgun (WGS) entry which is preliminary data.</text>
</comment>
<keyword evidence="10" id="KW-1185">Reference proteome</keyword>
<evidence type="ECO:0000256" key="7">
    <source>
        <dbReference type="ARBA" id="ARBA00023136"/>
    </source>
</evidence>
<dbReference type="Proteomes" id="UP001454036">
    <property type="component" value="Unassembled WGS sequence"/>
</dbReference>
<keyword evidence="5 8" id="KW-0732">Signal</keyword>
<evidence type="ECO:0000256" key="8">
    <source>
        <dbReference type="SAM" id="SignalP"/>
    </source>
</evidence>
<dbReference type="AlphaFoldDB" id="A0AAV3QU91"/>
<dbReference type="Pfam" id="PF13855">
    <property type="entry name" value="LRR_8"/>
    <property type="match status" value="1"/>
</dbReference>
<evidence type="ECO:0000313" key="10">
    <source>
        <dbReference type="Proteomes" id="UP001454036"/>
    </source>
</evidence>
<keyword evidence="6" id="KW-0677">Repeat</keyword>
<evidence type="ECO:0000256" key="1">
    <source>
        <dbReference type="ARBA" id="ARBA00004236"/>
    </source>
</evidence>
<evidence type="ECO:0000256" key="3">
    <source>
        <dbReference type="ARBA" id="ARBA00022475"/>
    </source>
</evidence>
<feature type="signal peptide" evidence="8">
    <location>
        <begin position="1"/>
        <end position="23"/>
    </location>
</feature>
<dbReference type="InterPro" id="IPR001611">
    <property type="entry name" value="Leu-rich_rpt"/>
</dbReference>
<evidence type="ECO:0000256" key="4">
    <source>
        <dbReference type="ARBA" id="ARBA00022614"/>
    </source>
</evidence>
<comment type="subcellular location">
    <subcellularLocation>
        <location evidence="1">Cell membrane</location>
    </subcellularLocation>
    <subcellularLocation>
        <location evidence="2">Membrane</location>
        <topology evidence="2">Single-pass type I membrane protein</topology>
    </subcellularLocation>
</comment>
<keyword evidence="4" id="KW-0433">Leucine-rich repeat</keyword>
<keyword evidence="3" id="KW-1003">Cell membrane</keyword>
<reference evidence="9 10" key="1">
    <citation type="submission" date="2024-01" db="EMBL/GenBank/DDBJ databases">
        <title>The complete chloroplast genome sequence of Lithospermum erythrorhizon: insights into the phylogenetic relationship among Boraginaceae species and the maternal lineages of purple gromwells.</title>
        <authorList>
            <person name="Okada T."/>
            <person name="Watanabe K."/>
        </authorList>
    </citation>
    <scope>NUCLEOTIDE SEQUENCE [LARGE SCALE GENOMIC DNA]</scope>
</reference>
<accession>A0AAV3QU91</accession>
<dbReference type="PANTHER" id="PTHR48006:SF66">
    <property type="entry name" value="PROTEIN KINASE DOMAIN-CONTAINING PROTEIN"/>
    <property type="match status" value="1"/>
</dbReference>
<name>A0AAV3QU91_LITER</name>
<dbReference type="GO" id="GO:0005886">
    <property type="term" value="C:plasma membrane"/>
    <property type="evidence" value="ECO:0007669"/>
    <property type="project" value="UniProtKB-SubCell"/>
</dbReference>
<gene>
    <name evidence="9" type="ORF">LIER_43757</name>
</gene>
<evidence type="ECO:0000313" key="9">
    <source>
        <dbReference type="EMBL" id="GAA0166445.1"/>
    </source>
</evidence>
<dbReference type="SUPFAM" id="SSF52058">
    <property type="entry name" value="L domain-like"/>
    <property type="match status" value="1"/>
</dbReference>
<dbReference type="EMBL" id="BAABME010038414">
    <property type="protein sequence ID" value="GAA0166445.1"/>
    <property type="molecule type" value="Genomic_DNA"/>
</dbReference>
<proteinExistence type="predicted"/>
<dbReference type="InterPro" id="IPR051824">
    <property type="entry name" value="LRR_Rcpt-Like_S/T_Kinase"/>
</dbReference>
<evidence type="ECO:0000256" key="2">
    <source>
        <dbReference type="ARBA" id="ARBA00004479"/>
    </source>
</evidence>
<sequence length="233" mass="25768">MLFNYYFFSYILFFLNLQRILKGQDLSGVLPASVAKLPYIIFLDLWANYLNGTIPKEWASTKLEVLSVGINRLSGPIPEYLGNITSLIYLTLENNMFSGEVPASLGKLANLVTLVLNTNNLTGSIPAELSHLPKLKHIRLSSNNFVGKLPSFSSLTNLQILEIQGSGFEGPIPSGISLLKNLTELRISDLNGEGSDFPQLGHMTEMTRLMLRSCNISGKIPTDILQMSHLQIL</sequence>
<evidence type="ECO:0000256" key="5">
    <source>
        <dbReference type="ARBA" id="ARBA00022729"/>
    </source>
</evidence>
<dbReference type="InterPro" id="IPR032675">
    <property type="entry name" value="LRR_dom_sf"/>
</dbReference>
<feature type="chain" id="PRO_5043618418" evidence="8">
    <location>
        <begin position="24"/>
        <end position="233"/>
    </location>
</feature>
<evidence type="ECO:0000256" key="6">
    <source>
        <dbReference type="ARBA" id="ARBA00022737"/>
    </source>
</evidence>
<dbReference type="Gene3D" id="3.80.10.10">
    <property type="entry name" value="Ribonuclease Inhibitor"/>
    <property type="match status" value="1"/>
</dbReference>
<keyword evidence="7" id="KW-0472">Membrane</keyword>
<organism evidence="9 10">
    <name type="scientific">Lithospermum erythrorhizon</name>
    <name type="common">Purple gromwell</name>
    <name type="synonym">Lithospermum officinale var. erythrorhizon</name>
    <dbReference type="NCBI Taxonomy" id="34254"/>
    <lineage>
        <taxon>Eukaryota</taxon>
        <taxon>Viridiplantae</taxon>
        <taxon>Streptophyta</taxon>
        <taxon>Embryophyta</taxon>
        <taxon>Tracheophyta</taxon>
        <taxon>Spermatophyta</taxon>
        <taxon>Magnoliopsida</taxon>
        <taxon>eudicotyledons</taxon>
        <taxon>Gunneridae</taxon>
        <taxon>Pentapetalae</taxon>
        <taxon>asterids</taxon>
        <taxon>lamiids</taxon>
        <taxon>Boraginales</taxon>
        <taxon>Boraginaceae</taxon>
        <taxon>Boraginoideae</taxon>
        <taxon>Lithospermeae</taxon>
        <taxon>Lithospermum</taxon>
    </lineage>
</organism>